<organism evidence="7 8">
    <name type="scientific">Paenibacillus turicensis</name>
    <dbReference type="NCBI Taxonomy" id="160487"/>
    <lineage>
        <taxon>Bacteria</taxon>
        <taxon>Bacillati</taxon>
        <taxon>Bacillota</taxon>
        <taxon>Bacilli</taxon>
        <taxon>Bacillales</taxon>
        <taxon>Paenibacillaceae</taxon>
        <taxon>Paenibacillus</taxon>
    </lineage>
</organism>
<dbReference type="InterPro" id="IPR042080">
    <property type="entry name" value="RNA_2'-PTrans_N"/>
</dbReference>
<dbReference type="InterPro" id="IPR002745">
    <property type="entry name" value="Ptrans_KptA/Tpt1"/>
</dbReference>
<evidence type="ECO:0000313" key="7">
    <source>
        <dbReference type="EMBL" id="MBP1905372.1"/>
    </source>
</evidence>
<evidence type="ECO:0000256" key="2">
    <source>
        <dbReference type="ARBA" id="ARBA00022679"/>
    </source>
</evidence>
<name>A0ABS4FS09_9BACL</name>
<accession>A0ABS4FS09</accession>
<dbReference type="EMBL" id="JAGGKG010000008">
    <property type="protein sequence ID" value="MBP1905372.1"/>
    <property type="molecule type" value="Genomic_DNA"/>
</dbReference>
<dbReference type="Gene3D" id="3.20.170.30">
    <property type="match status" value="1"/>
</dbReference>
<dbReference type="InterPro" id="IPR042081">
    <property type="entry name" value="RNA_2'-PTrans_C"/>
</dbReference>
<gene>
    <name evidence="5" type="primary">kptA</name>
    <name evidence="7" type="ORF">J2Z32_002002</name>
</gene>
<dbReference type="EC" id="2.7.1.-" evidence="5"/>
<proteinExistence type="inferred from homology"/>
<dbReference type="RefSeq" id="WP_210089001.1">
    <property type="nucleotide sequence ID" value="NZ_JAGGKG010000008.1"/>
</dbReference>
<feature type="compositionally biased region" description="Basic and acidic residues" evidence="6">
    <location>
        <begin position="12"/>
        <end position="21"/>
    </location>
</feature>
<dbReference type="Proteomes" id="UP001519272">
    <property type="component" value="Unassembled WGS sequence"/>
</dbReference>
<keyword evidence="3 5" id="KW-0520">NAD</keyword>
<dbReference type="NCBIfam" id="NF002014">
    <property type="entry name" value="PRK00819.1-4"/>
    <property type="match status" value="1"/>
</dbReference>
<dbReference type="PANTHER" id="PTHR12684">
    <property type="entry name" value="PUTATIVE PHOSPHOTRANSFERASE"/>
    <property type="match status" value="1"/>
</dbReference>
<evidence type="ECO:0000256" key="6">
    <source>
        <dbReference type="SAM" id="MobiDB-lite"/>
    </source>
</evidence>
<dbReference type="GO" id="GO:0016740">
    <property type="term" value="F:transferase activity"/>
    <property type="evidence" value="ECO:0007669"/>
    <property type="project" value="UniProtKB-KW"/>
</dbReference>
<sequence length="202" mass="22876">MNHFNYGLQGNERNEPQQSKEDVKLGRFLSLVLRHNPAAAKIKLDQQGYADIEQLLSGVNRAGWKIDRDRLERIVRENNKQRYSFNEDGTKIRANQGHSLSVDMELEQQVPPNVLYHGTASHAVDSIKAKGIVKGTRQHVHLSADVDTAHRVGSRHGKPAILTINALAMHEQGFVFYRSANGVWLCDHVPWQYVTSTAFEKK</sequence>
<evidence type="ECO:0000256" key="3">
    <source>
        <dbReference type="ARBA" id="ARBA00023027"/>
    </source>
</evidence>
<keyword evidence="2 5" id="KW-0808">Transferase</keyword>
<comment type="caution">
    <text evidence="7">The sequence shown here is derived from an EMBL/GenBank/DDBJ whole genome shotgun (WGS) entry which is preliminary data.</text>
</comment>
<comment type="function">
    <text evidence="4 5">Removes the 2'-phosphate from RNA via an intermediate in which the phosphate is ADP-ribosylated by NAD followed by a presumed transesterification to release the RNA and generate ADP-ribose 1''-2''-cyclic phosphate (APPR&gt;P). May function as an ADP-ribosylase.</text>
</comment>
<dbReference type="InterPro" id="IPR022928">
    <property type="entry name" value="RNA_2'-PTrans_KptA"/>
</dbReference>
<dbReference type="PANTHER" id="PTHR12684:SF2">
    <property type="entry name" value="TRNA 2'-PHOSPHOTRANSFERASE 1"/>
    <property type="match status" value="1"/>
</dbReference>
<protein>
    <recommendedName>
        <fullName evidence="5">Probable RNA 2'-phosphotransferase</fullName>
        <ecNumber evidence="5">2.7.1.-</ecNumber>
    </recommendedName>
</protein>
<dbReference type="SUPFAM" id="SSF56399">
    <property type="entry name" value="ADP-ribosylation"/>
    <property type="match status" value="1"/>
</dbReference>
<keyword evidence="8" id="KW-1185">Reference proteome</keyword>
<comment type="similarity">
    <text evidence="1 5">Belongs to the KptA/TPT1 family.</text>
</comment>
<dbReference type="HAMAP" id="MF_00299">
    <property type="entry name" value="KptA"/>
    <property type="match status" value="1"/>
</dbReference>
<dbReference type="Pfam" id="PF01885">
    <property type="entry name" value="PTS_2-RNA"/>
    <property type="match status" value="1"/>
</dbReference>
<evidence type="ECO:0000256" key="4">
    <source>
        <dbReference type="ARBA" id="ARBA00025212"/>
    </source>
</evidence>
<dbReference type="Gene3D" id="1.10.10.970">
    <property type="entry name" value="RNA 2'-phosphotransferase, Tpt1/KptA family, N-terminal domain"/>
    <property type="match status" value="1"/>
</dbReference>
<evidence type="ECO:0000256" key="5">
    <source>
        <dbReference type="HAMAP-Rule" id="MF_00299"/>
    </source>
</evidence>
<feature type="region of interest" description="Disordered" evidence="6">
    <location>
        <begin position="1"/>
        <end position="21"/>
    </location>
</feature>
<reference evidence="7 8" key="1">
    <citation type="submission" date="2021-03" db="EMBL/GenBank/DDBJ databases">
        <title>Genomic Encyclopedia of Type Strains, Phase IV (KMG-IV): sequencing the most valuable type-strain genomes for metagenomic binning, comparative biology and taxonomic classification.</title>
        <authorList>
            <person name="Goeker M."/>
        </authorList>
    </citation>
    <scope>NUCLEOTIDE SEQUENCE [LARGE SCALE GENOMIC DNA]</scope>
    <source>
        <strain evidence="7 8">DSM 14349</strain>
    </source>
</reference>
<evidence type="ECO:0000256" key="1">
    <source>
        <dbReference type="ARBA" id="ARBA00009836"/>
    </source>
</evidence>
<evidence type="ECO:0000313" key="8">
    <source>
        <dbReference type="Proteomes" id="UP001519272"/>
    </source>
</evidence>